<keyword evidence="5" id="KW-0547">Nucleotide-binding</keyword>
<dbReference type="PROSITE" id="PS00074">
    <property type="entry name" value="GLFV_DEHYDROGENASE"/>
    <property type="match status" value="1"/>
</dbReference>
<evidence type="ECO:0000256" key="2">
    <source>
        <dbReference type="ARBA" id="ARBA00023002"/>
    </source>
</evidence>
<evidence type="ECO:0000256" key="6">
    <source>
        <dbReference type="PIRSR" id="PIRSR000185-3"/>
    </source>
</evidence>
<feature type="domain" description="Glutamate/phenylalanine/leucine/valine/L-tryptophan dehydrogenase C-terminal" evidence="8">
    <location>
        <begin position="212"/>
        <end position="468"/>
    </location>
</feature>
<dbReference type="STRING" id="1618446.UV61_C0009G0022"/>
<keyword evidence="5" id="KW-0520">NAD</keyword>
<dbReference type="InterPro" id="IPR033922">
    <property type="entry name" value="NAD_bind_Glu_DH"/>
</dbReference>
<dbReference type="InterPro" id="IPR014362">
    <property type="entry name" value="Glu_DH"/>
</dbReference>
<dbReference type="Proteomes" id="UP000034050">
    <property type="component" value="Unassembled WGS sequence"/>
</dbReference>
<comment type="caution">
    <text evidence="9">The sequence shown here is derived from an EMBL/GenBank/DDBJ whole genome shotgun (WGS) entry which is preliminary data.</text>
</comment>
<dbReference type="SMR" id="A0A0G1CL01"/>
<dbReference type="Pfam" id="PF02812">
    <property type="entry name" value="ELFV_dehydrog_N"/>
    <property type="match status" value="1"/>
</dbReference>
<feature type="binding site" evidence="5">
    <location>
        <position position="268"/>
    </location>
    <ligand>
        <name>NAD(+)</name>
        <dbReference type="ChEBI" id="CHEBI:57540"/>
    </ligand>
</feature>
<dbReference type="InterPro" id="IPR006096">
    <property type="entry name" value="Glu/Leu/Phe/Val/Trp_DH_C"/>
</dbReference>
<proteinExistence type="inferred from homology"/>
<evidence type="ECO:0000256" key="3">
    <source>
        <dbReference type="PIRNR" id="PIRNR000185"/>
    </source>
</evidence>
<dbReference type="InterPro" id="IPR036291">
    <property type="entry name" value="NAD(P)-bd_dom_sf"/>
</dbReference>
<feature type="binding site" evidence="5">
    <location>
        <position position="219"/>
    </location>
    <ligand>
        <name>NAD(+)</name>
        <dbReference type="ChEBI" id="CHEBI:57540"/>
    </ligand>
</feature>
<dbReference type="PIRSF" id="PIRSF000185">
    <property type="entry name" value="Glu_DH"/>
    <property type="match status" value="1"/>
</dbReference>
<dbReference type="EMBL" id="LCFD01000009">
    <property type="protein sequence ID" value="KKS86495.1"/>
    <property type="molecule type" value="Genomic_DNA"/>
</dbReference>
<evidence type="ECO:0000313" key="9">
    <source>
        <dbReference type="EMBL" id="KKS86495.1"/>
    </source>
</evidence>
<evidence type="ECO:0000256" key="5">
    <source>
        <dbReference type="PIRSR" id="PIRSR000185-2"/>
    </source>
</evidence>
<dbReference type="PANTHER" id="PTHR11606">
    <property type="entry name" value="GLUTAMATE DEHYDROGENASE"/>
    <property type="match status" value="1"/>
</dbReference>
<dbReference type="InterPro" id="IPR046346">
    <property type="entry name" value="Aminoacid_DH-like_N_sf"/>
</dbReference>
<dbReference type="AlphaFoldDB" id="A0A0G1CL01"/>
<dbReference type="PRINTS" id="PR00082">
    <property type="entry name" value="GLFDHDRGNASE"/>
</dbReference>
<dbReference type="GO" id="GO:0000166">
    <property type="term" value="F:nucleotide binding"/>
    <property type="evidence" value="ECO:0007669"/>
    <property type="project" value="UniProtKB-KW"/>
</dbReference>
<protein>
    <recommendedName>
        <fullName evidence="3">Glutamate dehydrogenase</fullName>
    </recommendedName>
</protein>
<evidence type="ECO:0000259" key="8">
    <source>
        <dbReference type="SMART" id="SM00839"/>
    </source>
</evidence>
<feature type="binding site" evidence="5">
    <location>
        <position position="91"/>
    </location>
    <ligand>
        <name>substrate</name>
    </ligand>
</feature>
<sequence length="470" mass="51716">MMLRLKNFEKGWIMSANAFANAQKQLELAAKILLAHTKNAQEKQKLTQKLETLKNPNRILDVMLPVTMDDGSIRIFHGFRVQYNNNLGPYKGGIRYHQDVTLDEVKALAFWMTIKCAVAQIPYGGGKGGVIVDPKELSERELERLSRAYARAIADNIGAYKDVPAPDVNTNAAIMEWMTDELRIMNDELRIKVKENELRATFTGKPLNKGGSEGREEATGKGGLFVLLAALVKLGSSGQGLGSSNKNLNARRYTLNAPLTVAVQGFGNVGFNMAKFLHEQGFKVVAVSDSKGGIYVPEGLNPELTLQCKQKNGPPAGGLVGCYCVGTVCDLKKGKTISNPELLELPVDILVPAALENQITARNAGRIGAKLILEMANGPITPDADAILFKRGIGVIPDVLANSGGVTVSYFEWYQNLKNLHWSKEQVNKKLKKYMDKAFDGVWKTREKYKTDMRTAAFLFALEKIIKKVS</sequence>
<feature type="binding site" evidence="5">
    <location>
        <position position="409"/>
    </location>
    <ligand>
        <name>substrate</name>
    </ligand>
</feature>
<dbReference type="SUPFAM" id="SSF53223">
    <property type="entry name" value="Aminoacid dehydrogenase-like, N-terminal domain"/>
    <property type="match status" value="1"/>
</dbReference>
<dbReference type="SMART" id="SM00839">
    <property type="entry name" value="ELFV_dehydrog"/>
    <property type="match status" value="1"/>
</dbReference>
<dbReference type="PATRIC" id="fig|1618446.3.peg.1070"/>
<comment type="similarity">
    <text evidence="1 3 7">Belongs to the Glu/Leu/Phe/Val dehydrogenases family.</text>
</comment>
<gene>
    <name evidence="9" type="ORF">UV61_C0009G0022</name>
</gene>
<evidence type="ECO:0000256" key="7">
    <source>
        <dbReference type="RuleBase" id="RU004417"/>
    </source>
</evidence>
<dbReference type="InterPro" id="IPR006097">
    <property type="entry name" value="Glu/Leu/Phe/Val/Trp_DH_dimer"/>
</dbReference>
<feature type="binding site" evidence="5">
    <location>
        <position position="115"/>
    </location>
    <ligand>
        <name>substrate</name>
    </ligand>
</feature>
<dbReference type="SUPFAM" id="SSF51735">
    <property type="entry name" value="NAD(P)-binding Rossmann-fold domains"/>
    <property type="match status" value="1"/>
</dbReference>
<dbReference type="Gene3D" id="3.40.50.720">
    <property type="entry name" value="NAD(P)-binding Rossmann-like Domain"/>
    <property type="match status" value="1"/>
</dbReference>
<feature type="site" description="Important for catalysis" evidence="6">
    <location>
        <position position="167"/>
    </location>
</feature>
<dbReference type="CDD" id="cd01076">
    <property type="entry name" value="NAD_bind_1_Glu_DH"/>
    <property type="match status" value="1"/>
</dbReference>
<feature type="active site" description="Proton donor" evidence="4">
    <location>
        <position position="127"/>
    </location>
</feature>
<evidence type="ECO:0000256" key="1">
    <source>
        <dbReference type="ARBA" id="ARBA00006382"/>
    </source>
</evidence>
<evidence type="ECO:0000313" key="10">
    <source>
        <dbReference type="Proteomes" id="UP000034050"/>
    </source>
</evidence>
<organism evidence="9 10">
    <name type="scientific">Candidatus Gottesmanbacteria bacterium GW2011_GWB1_43_11</name>
    <dbReference type="NCBI Taxonomy" id="1618446"/>
    <lineage>
        <taxon>Bacteria</taxon>
        <taxon>Candidatus Gottesmaniibacteriota</taxon>
    </lineage>
</organism>
<dbReference type="GO" id="GO:0006538">
    <property type="term" value="P:L-glutamate catabolic process"/>
    <property type="evidence" value="ECO:0007669"/>
    <property type="project" value="TreeGrafter"/>
</dbReference>
<dbReference type="Pfam" id="PF00208">
    <property type="entry name" value="ELFV_dehydrog"/>
    <property type="match status" value="1"/>
</dbReference>
<dbReference type="PANTHER" id="PTHR11606:SF13">
    <property type="entry name" value="GLUTAMATE DEHYDROGENASE 1, MITOCHONDRIAL"/>
    <property type="match status" value="1"/>
</dbReference>
<evidence type="ECO:0000256" key="4">
    <source>
        <dbReference type="PIRSR" id="PIRSR000185-1"/>
    </source>
</evidence>
<dbReference type="GO" id="GO:0004352">
    <property type="term" value="F:glutamate dehydrogenase (NAD+) activity"/>
    <property type="evidence" value="ECO:0007669"/>
    <property type="project" value="TreeGrafter"/>
</dbReference>
<name>A0A0G1CL01_9BACT</name>
<dbReference type="Gene3D" id="3.40.50.10860">
    <property type="entry name" value="Leucine Dehydrogenase, chain A, domain 1"/>
    <property type="match status" value="1"/>
</dbReference>
<accession>A0A0G1CL01</accession>
<reference evidence="9 10" key="1">
    <citation type="journal article" date="2015" name="Nature">
        <title>rRNA introns, odd ribosomes, and small enigmatic genomes across a large radiation of phyla.</title>
        <authorList>
            <person name="Brown C.T."/>
            <person name="Hug L.A."/>
            <person name="Thomas B.C."/>
            <person name="Sharon I."/>
            <person name="Castelle C.J."/>
            <person name="Singh A."/>
            <person name="Wilkins M.J."/>
            <person name="Williams K.H."/>
            <person name="Banfield J.F."/>
        </authorList>
    </citation>
    <scope>NUCLEOTIDE SEQUENCE [LARGE SCALE GENOMIC DNA]</scope>
</reference>
<dbReference type="InterPro" id="IPR033524">
    <property type="entry name" value="Glu/Leu/Phe/Val_DH_AS"/>
</dbReference>
<keyword evidence="2 3" id="KW-0560">Oxidoreductase</keyword>
<dbReference type="InterPro" id="IPR006095">
    <property type="entry name" value="Glu/Leu/Phe/Val/Trp_DH"/>
</dbReference>